<reference evidence="7" key="1">
    <citation type="submission" date="2022-11" db="EMBL/GenBank/DDBJ databases">
        <title>Centuries of genome instability and evolution in soft-shell clam transmissible cancer (bioRxiv).</title>
        <authorList>
            <person name="Hart S.F.M."/>
            <person name="Yonemitsu M.A."/>
            <person name="Giersch R.M."/>
            <person name="Beal B.F."/>
            <person name="Arriagada G."/>
            <person name="Davis B.W."/>
            <person name="Ostrander E.A."/>
            <person name="Goff S.P."/>
            <person name="Metzger M.J."/>
        </authorList>
    </citation>
    <scope>NUCLEOTIDE SEQUENCE</scope>
    <source>
        <strain evidence="7">MELC-2E11</strain>
        <tissue evidence="7">Siphon/mantle</tissue>
    </source>
</reference>
<evidence type="ECO:0000256" key="2">
    <source>
        <dbReference type="ARBA" id="ARBA00008670"/>
    </source>
</evidence>
<keyword evidence="8" id="KW-1185">Reference proteome</keyword>
<organism evidence="7 8">
    <name type="scientific">Mya arenaria</name>
    <name type="common">Soft-shell clam</name>
    <dbReference type="NCBI Taxonomy" id="6604"/>
    <lineage>
        <taxon>Eukaryota</taxon>
        <taxon>Metazoa</taxon>
        <taxon>Spiralia</taxon>
        <taxon>Lophotrochozoa</taxon>
        <taxon>Mollusca</taxon>
        <taxon>Bivalvia</taxon>
        <taxon>Autobranchia</taxon>
        <taxon>Heteroconchia</taxon>
        <taxon>Euheterodonta</taxon>
        <taxon>Imparidentia</taxon>
        <taxon>Neoheterodontei</taxon>
        <taxon>Myida</taxon>
        <taxon>Myoidea</taxon>
        <taxon>Myidae</taxon>
        <taxon>Mya</taxon>
    </lineage>
</organism>
<keyword evidence="5" id="KW-1133">Transmembrane helix</keyword>
<accession>A0ABY7FZT6</accession>
<dbReference type="Proteomes" id="UP001164746">
    <property type="component" value="Chromosome 15"/>
</dbReference>
<dbReference type="PANTHER" id="PTHR11471:SF13">
    <property type="entry name" value="TNF FAMILY PROFILE DOMAIN-CONTAINING PROTEIN"/>
    <property type="match status" value="1"/>
</dbReference>
<evidence type="ECO:0000256" key="1">
    <source>
        <dbReference type="ARBA" id="ARBA00004370"/>
    </source>
</evidence>
<dbReference type="PROSITE" id="PS50049">
    <property type="entry name" value="THD_2"/>
    <property type="match status" value="1"/>
</dbReference>
<keyword evidence="5" id="KW-0812">Transmembrane</keyword>
<feature type="domain" description="THD" evidence="6">
    <location>
        <begin position="114"/>
        <end position="274"/>
    </location>
</feature>
<comment type="similarity">
    <text evidence="2">Belongs to the tumor necrosis factor family.</text>
</comment>
<evidence type="ECO:0000313" key="7">
    <source>
        <dbReference type="EMBL" id="WAR27680.1"/>
    </source>
</evidence>
<dbReference type="Pfam" id="PF00229">
    <property type="entry name" value="TNF"/>
    <property type="match status" value="1"/>
</dbReference>
<comment type="subcellular location">
    <subcellularLocation>
        <location evidence="1">Membrane</location>
    </subcellularLocation>
</comment>
<dbReference type="InterPro" id="IPR008983">
    <property type="entry name" value="Tumour_necrosis_fac-like_dom"/>
</dbReference>
<proteinExistence type="inferred from homology"/>
<dbReference type="SMART" id="SM00207">
    <property type="entry name" value="TNF"/>
    <property type="match status" value="1"/>
</dbReference>
<dbReference type="SUPFAM" id="SSF49842">
    <property type="entry name" value="TNF-like"/>
    <property type="match status" value="1"/>
</dbReference>
<keyword evidence="3" id="KW-0202">Cytokine</keyword>
<dbReference type="EMBL" id="CP111026">
    <property type="protein sequence ID" value="WAR27680.1"/>
    <property type="molecule type" value="Genomic_DNA"/>
</dbReference>
<name>A0ABY7FZT6_MYAAR</name>
<evidence type="ECO:0000313" key="8">
    <source>
        <dbReference type="Proteomes" id="UP001164746"/>
    </source>
</evidence>
<evidence type="ECO:0000259" key="6">
    <source>
        <dbReference type="PROSITE" id="PS50049"/>
    </source>
</evidence>
<protein>
    <recommendedName>
        <fullName evidence="6">THD domain-containing protein</fullName>
    </recommendedName>
</protein>
<dbReference type="Gene3D" id="2.60.120.40">
    <property type="match status" value="1"/>
</dbReference>
<dbReference type="PANTHER" id="PTHR11471">
    <property type="entry name" value="TUMOR NECROSIS FACTOR FAMILY MEMBER"/>
    <property type="match status" value="1"/>
</dbReference>
<feature type="transmembrane region" description="Helical" evidence="5">
    <location>
        <begin position="12"/>
        <end position="34"/>
    </location>
</feature>
<evidence type="ECO:0000256" key="3">
    <source>
        <dbReference type="ARBA" id="ARBA00022514"/>
    </source>
</evidence>
<gene>
    <name evidence="7" type="ORF">MAR_013384</name>
</gene>
<evidence type="ECO:0000256" key="4">
    <source>
        <dbReference type="ARBA" id="ARBA00023136"/>
    </source>
</evidence>
<sequence length="274" mass="31437">MVTMSVKLLKRFAGANLLLLLIVLIAVLCIVWTMPDNKQIDKDTEICLKYDNKNIKCGRTTDLLLEVFEKEISSAYATAEEREKIQTENYIKDVLKHDVQLMNDYKNTLWDMKPSAKLVGIREKPEHQHGNAGMTTVTCWRHDKDLYYTTGFQRYGVRFQNGRLIVPVSGTYYIYSFLGLTERRLNGEGIPLESNNTQEIKHAMHKFSVLDTADTEIASNVQSRKNATRGHFNYYASQIATLVKLRAGDEISVKLNDVTLLQHIENNYFGLHLI</sequence>
<keyword evidence="4 5" id="KW-0472">Membrane</keyword>
<evidence type="ECO:0000256" key="5">
    <source>
        <dbReference type="SAM" id="Phobius"/>
    </source>
</evidence>
<dbReference type="InterPro" id="IPR006052">
    <property type="entry name" value="TNF_dom"/>
</dbReference>